<evidence type="ECO:0000259" key="9">
    <source>
        <dbReference type="Pfam" id="PF08478"/>
    </source>
</evidence>
<evidence type="ECO:0000313" key="10">
    <source>
        <dbReference type="EMBL" id="MBK0419206.1"/>
    </source>
</evidence>
<reference evidence="10" key="1">
    <citation type="submission" date="2020-12" db="EMBL/GenBank/DDBJ databases">
        <title>Leucobacter sp. CAS1, isolated from Chromium sludge.</title>
        <authorList>
            <person name="Xu Z."/>
        </authorList>
    </citation>
    <scope>NUCLEOTIDE SEQUENCE</scope>
    <source>
        <strain evidence="10">CSA1</strain>
    </source>
</reference>
<sequence length="419" mass="44155">MKRPGGFDGAPEPRRGADSQGSGSARGGREPGRGGSGSESDALDRSRGDGRGAGAAQAGLDRLLRRFGGSEPRAPREEAEAEVAPTIDLSEVRRAREWGSDDDVPEAGSGEDGPGGGGSEEGPGADADVPGVPPAGGATSGALEARPRGLGALAPRRRASAEDPVRAAEREVRDATRRRRARERREQRRFSAQARRRRRNWLIAAGVVGGLVVFVAVGVLTPLMAVREVRVEGAALVNAEEVAGTLQRFDGVPLALVDDREVHEALEPFPLIQRYAIERIPPHTLLVRIEERVPVVSLERGGAFELYDPAGVLLGRSDAPPEGVPQGGDGLADVSSESFRAAAEVLRDMPAELRAQVSTASATSPQNVRFVLTSGVEVLWGDAAKSQEKAVVLATMLRALADRPVTVIDVSSSEAPVFR</sequence>
<dbReference type="GO" id="GO:0051301">
    <property type="term" value="P:cell division"/>
    <property type="evidence" value="ECO:0007669"/>
    <property type="project" value="UniProtKB-KW"/>
</dbReference>
<dbReference type="InterPro" id="IPR050487">
    <property type="entry name" value="FtsQ_DivIB"/>
</dbReference>
<dbReference type="AlphaFoldDB" id="A0A934Q8T1"/>
<keyword evidence="11" id="KW-1185">Reference proteome</keyword>
<gene>
    <name evidence="10" type="ORF">JD276_09185</name>
</gene>
<keyword evidence="4 7" id="KW-1133">Transmembrane helix</keyword>
<evidence type="ECO:0000256" key="2">
    <source>
        <dbReference type="ARBA" id="ARBA00022618"/>
    </source>
</evidence>
<dbReference type="PANTHER" id="PTHR37820:SF1">
    <property type="entry name" value="CELL DIVISION PROTEIN FTSQ"/>
    <property type="match status" value="1"/>
</dbReference>
<evidence type="ECO:0000256" key="3">
    <source>
        <dbReference type="ARBA" id="ARBA00022692"/>
    </source>
</evidence>
<dbReference type="Proteomes" id="UP000608530">
    <property type="component" value="Unassembled WGS sequence"/>
</dbReference>
<keyword evidence="1" id="KW-1003">Cell membrane</keyword>
<feature type="compositionally biased region" description="Basic and acidic residues" evidence="6">
    <location>
        <begin position="159"/>
        <end position="175"/>
    </location>
</feature>
<evidence type="ECO:0000256" key="5">
    <source>
        <dbReference type="ARBA" id="ARBA00023306"/>
    </source>
</evidence>
<keyword evidence="3 7" id="KW-0812">Transmembrane</keyword>
<feature type="compositionally biased region" description="Gly residues" evidence="6">
    <location>
        <begin position="110"/>
        <end position="121"/>
    </location>
</feature>
<dbReference type="EMBL" id="JAEHOH010000011">
    <property type="protein sequence ID" value="MBK0419206.1"/>
    <property type="molecule type" value="Genomic_DNA"/>
</dbReference>
<evidence type="ECO:0000259" key="8">
    <source>
        <dbReference type="Pfam" id="PF03799"/>
    </source>
</evidence>
<proteinExistence type="predicted"/>
<keyword evidence="2" id="KW-0132">Cell division</keyword>
<dbReference type="RefSeq" id="WP_200115339.1">
    <property type="nucleotide sequence ID" value="NZ_JAEHOH010000011.1"/>
</dbReference>
<feature type="domain" description="POTRA" evidence="9">
    <location>
        <begin position="225"/>
        <end position="292"/>
    </location>
</feature>
<dbReference type="Pfam" id="PF08478">
    <property type="entry name" value="POTRA_1"/>
    <property type="match status" value="1"/>
</dbReference>
<feature type="compositionally biased region" description="Basic and acidic residues" evidence="6">
    <location>
        <begin position="90"/>
        <end position="99"/>
    </location>
</feature>
<comment type="caution">
    <text evidence="10">The sequence shown here is derived from an EMBL/GenBank/DDBJ whole genome shotgun (WGS) entry which is preliminary data.</text>
</comment>
<evidence type="ECO:0000313" key="11">
    <source>
        <dbReference type="Proteomes" id="UP000608530"/>
    </source>
</evidence>
<name>A0A934Q8T1_9MICO</name>
<keyword evidence="5" id="KW-0131">Cell cycle</keyword>
<dbReference type="Gene3D" id="3.10.20.310">
    <property type="entry name" value="membrane protein fhac"/>
    <property type="match status" value="1"/>
</dbReference>
<accession>A0A934Q8T1</accession>
<dbReference type="InterPro" id="IPR013685">
    <property type="entry name" value="POTRA_FtsQ_type"/>
</dbReference>
<dbReference type="Pfam" id="PF03799">
    <property type="entry name" value="FtsQ_DivIB_C"/>
    <property type="match status" value="1"/>
</dbReference>
<protein>
    <submittedName>
        <fullName evidence="10">FtsQ-type POTRA domain-containing protein</fullName>
    </submittedName>
</protein>
<feature type="transmembrane region" description="Helical" evidence="7">
    <location>
        <begin position="201"/>
        <end position="225"/>
    </location>
</feature>
<dbReference type="InterPro" id="IPR005548">
    <property type="entry name" value="Cell_div_FtsQ/DivIB_C"/>
</dbReference>
<evidence type="ECO:0000256" key="6">
    <source>
        <dbReference type="SAM" id="MobiDB-lite"/>
    </source>
</evidence>
<dbReference type="PANTHER" id="PTHR37820">
    <property type="entry name" value="CELL DIVISION PROTEIN DIVIB"/>
    <property type="match status" value="1"/>
</dbReference>
<feature type="domain" description="Cell division protein FtsQ/DivIB C-terminal" evidence="8">
    <location>
        <begin position="334"/>
        <end position="410"/>
    </location>
</feature>
<evidence type="ECO:0000256" key="1">
    <source>
        <dbReference type="ARBA" id="ARBA00022475"/>
    </source>
</evidence>
<feature type="region of interest" description="Disordered" evidence="6">
    <location>
        <begin position="1"/>
        <end position="190"/>
    </location>
</feature>
<organism evidence="10 11">
    <name type="scientific">Leucobacter chromiisoli</name>
    <dbReference type="NCBI Taxonomy" id="2796471"/>
    <lineage>
        <taxon>Bacteria</taxon>
        <taxon>Bacillati</taxon>
        <taxon>Actinomycetota</taxon>
        <taxon>Actinomycetes</taxon>
        <taxon>Micrococcales</taxon>
        <taxon>Microbacteriaceae</taxon>
        <taxon>Leucobacter</taxon>
    </lineage>
</organism>
<evidence type="ECO:0000256" key="4">
    <source>
        <dbReference type="ARBA" id="ARBA00022989"/>
    </source>
</evidence>
<evidence type="ECO:0000256" key="7">
    <source>
        <dbReference type="SAM" id="Phobius"/>
    </source>
</evidence>
<keyword evidence="7" id="KW-0472">Membrane</keyword>
<dbReference type="GO" id="GO:0005886">
    <property type="term" value="C:plasma membrane"/>
    <property type="evidence" value="ECO:0007669"/>
    <property type="project" value="TreeGrafter"/>
</dbReference>